<keyword evidence="2" id="KW-1185">Reference proteome</keyword>
<proteinExistence type="predicted"/>
<dbReference type="WBParaSite" id="Csp11.Scaffold630.g19821.t1">
    <property type="protein sequence ID" value="Csp11.Scaffold630.g19821.t1"/>
    <property type="gene ID" value="Csp11.Scaffold630.g19821"/>
</dbReference>
<dbReference type="Proteomes" id="UP000095282">
    <property type="component" value="Unplaced"/>
</dbReference>
<dbReference type="eggNOG" id="ENOG502TIS4">
    <property type="taxonomic scope" value="Eukaryota"/>
</dbReference>
<dbReference type="AlphaFoldDB" id="A0A1I7UVQ1"/>
<sequence>MDEKQTLAKSHLFMSTMAGRVPSKAVEEICLKMPVDDLYRLKCKMAIKLRENKPYDALKLAEGWKIGDEYPEGVRELVECAKSHIQVDNMLLESGFQPPPPAPYFFDESPYVGLLQFRVHQEIPIRREQVPAPVQPPMNPVSHRSRTRQVFGMERRISGNVIHLPAALRTKLIEEHESRNMKMSYEDLIMLSKKYQVAISRLFLYFNNRRRYYKRQDKLKSSSGNTTISGSSEEPIVMSSPEKTSSSESPERLS</sequence>
<dbReference type="STRING" id="1561998.A0A1I7UVQ1"/>
<evidence type="ECO:0000256" key="1">
    <source>
        <dbReference type="SAM" id="MobiDB-lite"/>
    </source>
</evidence>
<reference evidence="3" key="1">
    <citation type="submission" date="2016-11" db="UniProtKB">
        <authorList>
            <consortium name="WormBaseParasite"/>
        </authorList>
    </citation>
    <scope>IDENTIFICATION</scope>
</reference>
<evidence type="ECO:0000313" key="2">
    <source>
        <dbReference type="Proteomes" id="UP000095282"/>
    </source>
</evidence>
<feature type="compositionally biased region" description="Low complexity" evidence="1">
    <location>
        <begin position="221"/>
        <end position="232"/>
    </location>
</feature>
<name>A0A1I7UVQ1_9PELO</name>
<feature type="compositionally biased region" description="Low complexity" evidence="1">
    <location>
        <begin position="239"/>
        <end position="248"/>
    </location>
</feature>
<feature type="region of interest" description="Disordered" evidence="1">
    <location>
        <begin position="217"/>
        <end position="254"/>
    </location>
</feature>
<accession>A0A1I7UVQ1</accession>
<protein>
    <submittedName>
        <fullName evidence="3">Homeobox domain-containing protein</fullName>
    </submittedName>
</protein>
<organism evidence="2 3">
    <name type="scientific">Caenorhabditis tropicalis</name>
    <dbReference type="NCBI Taxonomy" id="1561998"/>
    <lineage>
        <taxon>Eukaryota</taxon>
        <taxon>Metazoa</taxon>
        <taxon>Ecdysozoa</taxon>
        <taxon>Nematoda</taxon>
        <taxon>Chromadorea</taxon>
        <taxon>Rhabditida</taxon>
        <taxon>Rhabditina</taxon>
        <taxon>Rhabditomorpha</taxon>
        <taxon>Rhabditoidea</taxon>
        <taxon>Rhabditidae</taxon>
        <taxon>Peloderinae</taxon>
        <taxon>Caenorhabditis</taxon>
    </lineage>
</organism>
<evidence type="ECO:0000313" key="3">
    <source>
        <dbReference type="WBParaSite" id="Csp11.Scaffold630.g19821.t1"/>
    </source>
</evidence>